<feature type="transmembrane region" description="Helical" evidence="11">
    <location>
        <begin position="1283"/>
        <end position="1306"/>
    </location>
</feature>
<organism evidence="14 15">
    <name type="scientific">Cuscuta campestris</name>
    <dbReference type="NCBI Taxonomy" id="132261"/>
    <lineage>
        <taxon>Eukaryota</taxon>
        <taxon>Viridiplantae</taxon>
        <taxon>Streptophyta</taxon>
        <taxon>Embryophyta</taxon>
        <taxon>Tracheophyta</taxon>
        <taxon>Spermatophyta</taxon>
        <taxon>Magnoliopsida</taxon>
        <taxon>eudicotyledons</taxon>
        <taxon>Gunneridae</taxon>
        <taxon>Pentapetalae</taxon>
        <taxon>asterids</taxon>
        <taxon>lamiids</taxon>
        <taxon>Solanales</taxon>
        <taxon>Convolvulaceae</taxon>
        <taxon>Cuscuteae</taxon>
        <taxon>Cuscuta</taxon>
        <taxon>Cuscuta subgen. Grammica</taxon>
        <taxon>Cuscuta sect. Cleistogrammica</taxon>
    </lineage>
</organism>
<dbReference type="PROSITE" id="PS50013">
    <property type="entry name" value="CHROMO_2"/>
    <property type="match status" value="1"/>
</dbReference>
<feature type="compositionally biased region" description="Basic and acidic residues" evidence="10">
    <location>
        <begin position="117"/>
        <end position="136"/>
    </location>
</feature>
<dbReference type="Gene3D" id="3.40.50.10810">
    <property type="entry name" value="Tandem AAA-ATPase domain"/>
    <property type="match status" value="1"/>
</dbReference>
<keyword evidence="7" id="KW-0862">Zinc</keyword>
<accession>A0A484KY98</accession>
<dbReference type="SUPFAM" id="SSF57903">
    <property type="entry name" value="FYVE/PHD zinc finger"/>
    <property type="match status" value="1"/>
</dbReference>
<dbReference type="GO" id="GO:0042393">
    <property type="term" value="F:histone binding"/>
    <property type="evidence" value="ECO:0007669"/>
    <property type="project" value="TreeGrafter"/>
</dbReference>
<keyword evidence="8" id="KW-0067">ATP-binding</keyword>
<evidence type="ECO:0000256" key="9">
    <source>
        <dbReference type="ARBA" id="ARBA00023242"/>
    </source>
</evidence>
<dbReference type="InterPro" id="IPR001965">
    <property type="entry name" value="Znf_PHD"/>
</dbReference>
<dbReference type="EMBL" id="OOIL02000581">
    <property type="protein sequence ID" value="VFQ67252.1"/>
    <property type="molecule type" value="Genomic_DNA"/>
</dbReference>
<dbReference type="InterPro" id="IPR000330">
    <property type="entry name" value="SNF2_N"/>
</dbReference>
<keyword evidence="4" id="KW-0677">Repeat</keyword>
<dbReference type="InterPro" id="IPR027417">
    <property type="entry name" value="P-loop_NTPase"/>
</dbReference>
<evidence type="ECO:0000256" key="7">
    <source>
        <dbReference type="ARBA" id="ARBA00022833"/>
    </source>
</evidence>
<name>A0A484KY98_9ASTE</name>
<sequence>MVHETRSRSKIGADDVSSKNQVADREETSPCSRKADCLGLRRLARETSSKDTRTSPSPTRKSERIQKKSSPVTPVVCNKLDKLDTPSPLRRSVRGKRNVPSSPKIPEDESVSSGMESHGKKEKTMKQPMMESEKVSTSRKVHYKSLSSIGKKRKRINGHSYALLLKRRQRRGSLSGITKSKRILQLPEVDSSDSRNEESKLAEDEENGDNECHTKITNELTNHLAPHFDDGASKDVLEACPGIETLKISNLVCSGLASGEHEIIRSSKTHMVNTDLEVTVADANMHTCTSAPASEPLSGHEKHFFAGFCVSCSKQRRVGHDSPKVELCSCVTMHNKDNNYIASPEVGVGVKAILFSGSAEKCHSRKSEGDISDPYVDKNENVCIVCKESGKSIVCNGNGCKRCYHLPSSGPSINDVPLGIWHCLWCQMKKIAFGVHSVTKGVDSICDAREVDVSGTHMQKQYLVKYIDLAHVHNHWVSDAQLLLEAPFLVANYSDNTQVIGWNSEWTLPHRLLKKRSLFFSESLGDSQNFDAGHNTACQFEWFVKWRGLDYENATWELEIADCLRSPHGQTLVREYELRMEKAKQLTGKNNKQSLVGLPKIWDGSSLISDMDMLTSMNKLHDHWSKSENVALYDDQEQMMKIGLFILSMSMVCCWPVLIVTASHAISHWEAELKKWAPAVDCVVYQGSRETRRLIEMCEFYGQEGSIILQVLLTSFETALEDIHTLNRLNWELVVFDQCQHLNLSPHVEKVETLGGLKVLLFNGPIKHTASESSNILSLVYSDGDLEKADPLKTCSNDTLGQWKERAASQEFFEYWLPVQLSELQLELYCDTLLSNIDALCSYSKSDPVGALNDMFLNIRKCCDHPYIIFDPSTNLLNKELSQANILDIGIQASGKLQLLDKMLSEMKCRQLRTIILFQSCVGTTPSIGNILEDFLSQRFGEYSYELVDSILVRSKKDSALIRFNSVENGRFVLLLENRACKPSIRLSSVDNVIIYSSDTNPSNDLKLLEKMSFHSTTKEIKVFRLYSCFTVEEQALVIAKKETDHSHSLNRNLNDTLRWGAADLFCRLDEYNANESHLSSGQLLLSVALKEFCAVISETPEKAGISGSLIAKVPHSSFHLTTNLSLFGKQKVNGTTEESCVFWKSLLGVRSPQWRHIRCRSPRSRKRGQFFGKSDQTPEIAGNVVKKYKMMNSERGQISASKEGPSAISSSNVSLPASTNGNNGLIVMHSSSSLCGGITQEEPAEIMTLSDKQSSLHILLKAEMEKVFEVLKLPVPLLTSPFVVNSSLLVVVFHYLLISMISAFANNGFY</sequence>
<evidence type="ECO:0000313" key="15">
    <source>
        <dbReference type="Proteomes" id="UP000595140"/>
    </source>
</evidence>
<dbReference type="SUPFAM" id="SSF54160">
    <property type="entry name" value="Chromo domain-like"/>
    <property type="match status" value="2"/>
</dbReference>
<protein>
    <recommendedName>
        <fullName evidence="16">Chromo domain-containing protein</fullName>
    </recommendedName>
</protein>
<feature type="domain" description="Chromo" evidence="12">
    <location>
        <begin position="519"/>
        <end position="557"/>
    </location>
</feature>
<dbReference type="Gene3D" id="2.40.50.40">
    <property type="match status" value="1"/>
</dbReference>
<dbReference type="GO" id="GO:0003682">
    <property type="term" value="F:chromatin binding"/>
    <property type="evidence" value="ECO:0007669"/>
    <property type="project" value="TreeGrafter"/>
</dbReference>
<dbReference type="Proteomes" id="UP000595140">
    <property type="component" value="Unassembled WGS sequence"/>
</dbReference>
<evidence type="ECO:0000313" key="14">
    <source>
        <dbReference type="EMBL" id="VFQ67252.1"/>
    </source>
</evidence>
<feature type="compositionally biased region" description="Basic and acidic residues" evidence="10">
    <location>
        <begin position="192"/>
        <end position="202"/>
    </location>
</feature>
<dbReference type="Gene3D" id="3.30.40.10">
    <property type="entry name" value="Zinc/RING finger domain, C3HC4 (zinc finger)"/>
    <property type="match status" value="1"/>
</dbReference>
<keyword evidence="5" id="KW-0547">Nucleotide-binding</keyword>
<evidence type="ECO:0008006" key="16">
    <source>
        <dbReference type="Google" id="ProtNLM"/>
    </source>
</evidence>
<feature type="region of interest" description="Disordered" evidence="10">
    <location>
        <begin position="185"/>
        <end position="212"/>
    </location>
</feature>
<feature type="domain" description="Helicase C-terminal" evidence="13">
    <location>
        <begin position="899"/>
        <end position="1066"/>
    </location>
</feature>
<evidence type="ECO:0000259" key="13">
    <source>
        <dbReference type="PROSITE" id="PS51194"/>
    </source>
</evidence>
<dbReference type="InterPro" id="IPR011011">
    <property type="entry name" value="Znf_FYVE_PHD"/>
</dbReference>
<dbReference type="GO" id="GO:0140658">
    <property type="term" value="F:ATP-dependent chromatin remodeler activity"/>
    <property type="evidence" value="ECO:0007669"/>
    <property type="project" value="TreeGrafter"/>
</dbReference>
<keyword evidence="11" id="KW-0472">Membrane</keyword>
<feature type="compositionally biased region" description="Basic and acidic residues" evidence="10">
    <location>
        <begin position="1"/>
        <end position="36"/>
    </location>
</feature>
<dbReference type="PANTHER" id="PTHR45623:SF13">
    <property type="entry name" value="HELICASE PROTEIN MOM1"/>
    <property type="match status" value="1"/>
</dbReference>
<evidence type="ECO:0000256" key="6">
    <source>
        <dbReference type="ARBA" id="ARBA00022771"/>
    </source>
</evidence>
<dbReference type="GO" id="GO:0000785">
    <property type="term" value="C:chromatin"/>
    <property type="evidence" value="ECO:0007669"/>
    <property type="project" value="TreeGrafter"/>
</dbReference>
<dbReference type="GO" id="GO:0005634">
    <property type="term" value="C:nucleus"/>
    <property type="evidence" value="ECO:0007669"/>
    <property type="project" value="UniProtKB-SubCell"/>
</dbReference>
<keyword evidence="11" id="KW-0812">Transmembrane</keyword>
<dbReference type="SMART" id="SM00249">
    <property type="entry name" value="PHD"/>
    <property type="match status" value="1"/>
</dbReference>
<dbReference type="InterPro" id="IPR016197">
    <property type="entry name" value="Chromo-like_dom_sf"/>
</dbReference>
<evidence type="ECO:0000256" key="4">
    <source>
        <dbReference type="ARBA" id="ARBA00022737"/>
    </source>
</evidence>
<proteinExistence type="predicted"/>
<keyword evidence="6" id="KW-0863">Zinc-finger</keyword>
<dbReference type="GO" id="GO:0003677">
    <property type="term" value="F:DNA binding"/>
    <property type="evidence" value="ECO:0007669"/>
    <property type="project" value="TreeGrafter"/>
</dbReference>
<keyword evidence="3" id="KW-0479">Metal-binding</keyword>
<evidence type="ECO:0000256" key="2">
    <source>
        <dbReference type="ARBA" id="ARBA00004474"/>
    </source>
</evidence>
<comment type="subcellular location">
    <subcellularLocation>
        <location evidence="1">Nucleus</location>
    </subcellularLocation>
    <subcellularLocation>
        <location evidence="2">Plastid</location>
    </subcellularLocation>
</comment>
<keyword evidence="15" id="KW-1185">Reference proteome</keyword>
<dbReference type="GO" id="GO:0009536">
    <property type="term" value="C:plastid"/>
    <property type="evidence" value="ECO:0007669"/>
    <property type="project" value="UniProtKB-SubCell"/>
</dbReference>
<dbReference type="Gene3D" id="3.40.50.300">
    <property type="entry name" value="P-loop containing nucleotide triphosphate hydrolases"/>
    <property type="match status" value="1"/>
</dbReference>
<dbReference type="InterPro" id="IPR038718">
    <property type="entry name" value="SNF2-like_sf"/>
</dbReference>
<evidence type="ECO:0000256" key="8">
    <source>
        <dbReference type="ARBA" id="ARBA00022840"/>
    </source>
</evidence>
<evidence type="ECO:0000256" key="3">
    <source>
        <dbReference type="ARBA" id="ARBA00022723"/>
    </source>
</evidence>
<dbReference type="InterPro" id="IPR001650">
    <property type="entry name" value="Helicase_C-like"/>
</dbReference>
<keyword evidence="11" id="KW-1133">Transmembrane helix</keyword>
<evidence type="ECO:0000256" key="1">
    <source>
        <dbReference type="ARBA" id="ARBA00004123"/>
    </source>
</evidence>
<dbReference type="PROSITE" id="PS51194">
    <property type="entry name" value="HELICASE_CTER"/>
    <property type="match status" value="1"/>
</dbReference>
<gene>
    <name evidence="14" type="ORF">CCAM_LOCUS9028</name>
</gene>
<dbReference type="InterPro" id="IPR000953">
    <property type="entry name" value="Chromo/chromo_shadow_dom"/>
</dbReference>
<feature type="compositionally biased region" description="Basic and acidic residues" evidence="10">
    <location>
        <begin position="43"/>
        <end position="53"/>
    </location>
</feature>
<evidence type="ECO:0000259" key="12">
    <source>
        <dbReference type="PROSITE" id="PS50013"/>
    </source>
</evidence>
<keyword evidence="9" id="KW-0539">Nucleus</keyword>
<dbReference type="SMART" id="SM00298">
    <property type="entry name" value="CHROMO"/>
    <property type="match status" value="2"/>
</dbReference>
<dbReference type="GO" id="GO:0016887">
    <property type="term" value="F:ATP hydrolysis activity"/>
    <property type="evidence" value="ECO:0007669"/>
    <property type="project" value="TreeGrafter"/>
</dbReference>
<dbReference type="GO" id="GO:0008270">
    <property type="term" value="F:zinc ion binding"/>
    <property type="evidence" value="ECO:0007669"/>
    <property type="project" value="UniProtKB-KW"/>
</dbReference>
<dbReference type="OrthoDB" id="885191at2759"/>
<evidence type="ECO:0000256" key="11">
    <source>
        <dbReference type="SAM" id="Phobius"/>
    </source>
</evidence>
<dbReference type="GO" id="GO:0005524">
    <property type="term" value="F:ATP binding"/>
    <property type="evidence" value="ECO:0007669"/>
    <property type="project" value="UniProtKB-KW"/>
</dbReference>
<dbReference type="Pfam" id="PF00176">
    <property type="entry name" value="SNF2-rel_dom"/>
    <property type="match status" value="1"/>
</dbReference>
<dbReference type="SUPFAM" id="SSF52540">
    <property type="entry name" value="P-loop containing nucleoside triphosphate hydrolases"/>
    <property type="match status" value="2"/>
</dbReference>
<evidence type="ECO:0000256" key="10">
    <source>
        <dbReference type="SAM" id="MobiDB-lite"/>
    </source>
</evidence>
<evidence type="ECO:0000256" key="5">
    <source>
        <dbReference type="ARBA" id="ARBA00022741"/>
    </source>
</evidence>
<reference evidence="14 15" key="1">
    <citation type="submission" date="2018-04" db="EMBL/GenBank/DDBJ databases">
        <authorList>
            <person name="Vogel A."/>
        </authorList>
    </citation>
    <scope>NUCLEOTIDE SEQUENCE [LARGE SCALE GENOMIC DNA]</scope>
</reference>
<feature type="region of interest" description="Disordered" evidence="10">
    <location>
        <begin position="1"/>
        <end position="149"/>
    </location>
</feature>
<dbReference type="PANTHER" id="PTHR45623">
    <property type="entry name" value="CHROMODOMAIN-HELICASE-DNA-BINDING PROTEIN 3-RELATED-RELATED"/>
    <property type="match status" value="1"/>
</dbReference>
<dbReference type="InterPro" id="IPR013083">
    <property type="entry name" value="Znf_RING/FYVE/PHD"/>
</dbReference>